<dbReference type="AlphaFoldDB" id="K0SQK2"/>
<feature type="non-terminal residue" evidence="3">
    <location>
        <position position="1"/>
    </location>
</feature>
<evidence type="ECO:0000313" key="3">
    <source>
        <dbReference type="EMBL" id="EJK67645.1"/>
    </source>
</evidence>
<evidence type="ECO:0000256" key="1">
    <source>
        <dbReference type="SAM" id="MobiDB-lite"/>
    </source>
</evidence>
<accession>K0SQK2</accession>
<dbReference type="Proteomes" id="UP000266841">
    <property type="component" value="Unassembled WGS sequence"/>
</dbReference>
<feature type="transmembrane region" description="Helical" evidence="2">
    <location>
        <begin position="34"/>
        <end position="53"/>
    </location>
</feature>
<feature type="region of interest" description="Disordered" evidence="1">
    <location>
        <begin position="79"/>
        <end position="100"/>
    </location>
</feature>
<evidence type="ECO:0000256" key="2">
    <source>
        <dbReference type="SAM" id="Phobius"/>
    </source>
</evidence>
<keyword evidence="2" id="KW-1133">Transmembrane helix</keyword>
<dbReference type="EMBL" id="AGNL01012859">
    <property type="protein sequence ID" value="EJK67645.1"/>
    <property type="molecule type" value="Genomic_DNA"/>
</dbReference>
<organism evidence="3 4">
    <name type="scientific">Thalassiosira oceanica</name>
    <name type="common">Marine diatom</name>
    <dbReference type="NCBI Taxonomy" id="159749"/>
    <lineage>
        <taxon>Eukaryota</taxon>
        <taxon>Sar</taxon>
        <taxon>Stramenopiles</taxon>
        <taxon>Ochrophyta</taxon>
        <taxon>Bacillariophyta</taxon>
        <taxon>Coscinodiscophyceae</taxon>
        <taxon>Thalassiosirophycidae</taxon>
        <taxon>Thalassiosirales</taxon>
        <taxon>Thalassiosiraceae</taxon>
        <taxon>Thalassiosira</taxon>
    </lineage>
</organism>
<proteinExistence type="predicted"/>
<keyword evidence="4" id="KW-1185">Reference proteome</keyword>
<sequence length="100" mass="11338">ESSGRKTDEFAKAEGFDSREIRSFLSSRPRLCNFHFLILSFVGHGMCVTLLSVKGSSILIPMYHGKALCVRIAWRQERSPPIPTPNRMQCDLSRVDQPTQ</sequence>
<evidence type="ECO:0000313" key="4">
    <source>
        <dbReference type="Proteomes" id="UP000266841"/>
    </source>
</evidence>
<name>K0SQK2_THAOC</name>
<keyword evidence="2" id="KW-0472">Membrane</keyword>
<comment type="caution">
    <text evidence="3">The sequence shown here is derived from an EMBL/GenBank/DDBJ whole genome shotgun (WGS) entry which is preliminary data.</text>
</comment>
<reference evidence="3 4" key="1">
    <citation type="journal article" date="2012" name="Genome Biol.">
        <title>Genome and low-iron response of an oceanic diatom adapted to chronic iron limitation.</title>
        <authorList>
            <person name="Lommer M."/>
            <person name="Specht M."/>
            <person name="Roy A.S."/>
            <person name="Kraemer L."/>
            <person name="Andreson R."/>
            <person name="Gutowska M.A."/>
            <person name="Wolf J."/>
            <person name="Bergner S.V."/>
            <person name="Schilhabel M.B."/>
            <person name="Klostermeier U.C."/>
            <person name="Beiko R.G."/>
            <person name="Rosenstiel P."/>
            <person name="Hippler M."/>
            <person name="Laroche J."/>
        </authorList>
    </citation>
    <scope>NUCLEOTIDE SEQUENCE [LARGE SCALE GENOMIC DNA]</scope>
    <source>
        <strain evidence="3 4">CCMP1005</strain>
    </source>
</reference>
<keyword evidence="2" id="KW-0812">Transmembrane</keyword>
<gene>
    <name evidence="3" type="ORF">THAOC_11297</name>
</gene>
<protein>
    <submittedName>
        <fullName evidence="3">Uncharacterized protein</fullName>
    </submittedName>
</protein>